<sequence length="83" mass="9475">MKNSAKVGGKRELASVRMKDSLKVGERCRFSRLGAERMKNSPKVRLDARDDLDKIENGYKVEGCFISLNLFLFFSELYQQAPS</sequence>
<dbReference type="Proteomes" id="UP000615455">
    <property type="component" value="Unassembled WGS sequence"/>
</dbReference>
<proteinExistence type="predicted"/>
<accession>A0ABQ1FFR4</accession>
<keyword evidence="2" id="KW-1185">Reference proteome</keyword>
<evidence type="ECO:0000313" key="1">
    <source>
        <dbReference type="EMBL" id="GGA11090.1"/>
    </source>
</evidence>
<organism evidence="1 2">
    <name type="scientific">Paenibacillus marchantiophytorum</name>
    <dbReference type="NCBI Taxonomy" id="1619310"/>
    <lineage>
        <taxon>Bacteria</taxon>
        <taxon>Bacillati</taxon>
        <taxon>Bacillota</taxon>
        <taxon>Bacilli</taxon>
        <taxon>Bacillales</taxon>
        <taxon>Paenibacillaceae</taxon>
        <taxon>Paenibacillus</taxon>
    </lineage>
</organism>
<dbReference type="EMBL" id="BMHE01000062">
    <property type="protein sequence ID" value="GGA11090.1"/>
    <property type="molecule type" value="Genomic_DNA"/>
</dbReference>
<protein>
    <submittedName>
        <fullName evidence="1">Uncharacterized protein</fullName>
    </submittedName>
</protein>
<reference evidence="2" key="1">
    <citation type="journal article" date="2019" name="Int. J. Syst. Evol. Microbiol.">
        <title>The Global Catalogue of Microorganisms (GCM) 10K type strain sequencing project: providing services to taxonomists for standard genome sequencing and annotation.</title>
        <authorList>
            <consortium name="The Broad Institute Genomics Platform"/>
            <consortium name="The Broad Institute Genome Sequencing Center for Infectious Disease"/>
            <person name="Wu L."/>
            <person name="Ma J."/>
        </authorList>
    </citation>
    <scope>NUCLEOTIDE SEQUENCE [LARGE SCALE GENOMIC DNA]</scope>
    <source>
        <strain evidence="2">CGMCC 1.15043</strain>
    </source>
</reference>
<gene>
    <name evidence="1" type="ORF">GCM10008018_65330</name>
</gene>
<comment type="caution">
    <text evidence="1">The sequence shown here is derived from an EMBL/GenBank/DDBJ whole genome shotgun (WGS) entry which is preliminary data.</text>
</comment>
<name>A0ABQ1FFR4_9BACL</name>
<evidence type="ECO:0000313" key="2">
    <source>
        <dbReference type="Proteomes" id="UP000615455"/>
    </source>
</evidence>